<reference evidence="1" key="1">
    <citation type="submission" date="2019-08" db="EMBL/GenBank/DDBJ databases">
        <authorList>
            <person name="Mulenga R.M."/>
            <person name="Miano D.W."/>
            <person name="Akello J."/>
            <person name="Kaimoyo E."/>
            <person name="Nzuve F.M."/>
            <person name="Simulundu E."/>
            <person name="Chikoti P.C."/>
            <person name="Alabi O.J."/>
        </authorList>
    </citation>
    <scope>NUCLEOTIDE SEQUENCE</scope>
    <source>
        <strain evidence="1">CP-1</strain>
    </source>
</reference>
<dbReference type="EMBL" id="MN326870">
    <property type="protein sequence ID" value="QNB17798.1"/>
    <property type="molecule type" value="Genomic_RNA"/>
</dbReference>
<protein>
    <submittedName>
        <fullName evidence="1">MP</fullName>
    </submittedName>
</protein>
<organism evidence="1">
    <name type="scientific">Southern bean mosaic virus</name>
    <dbReference type="NCBI Taxonomy" id="12139"/>
    <lineage>
        <taxon>Viruses</taxon>
        <taxon>Riboviria</taxon>
        <taxon>Orthornavirae</taxon>
        <taxon>Pisuviricota</taxon>
        <taxon>Pisoniviricetes</taxon>
        <taxon>Sobelivirales</taxon>
        <taxon>Solemoviridae</taxon>
        <taxon>Sobemovirus</taxon>
        <taxon>Sobemovirus SBMV</taxon>
    </lineage>
</organism>
<accession>A0A8E4JF32</accession>
<evidence type="ECO:0000313" key="1">
    <source>
        <dbReference type="EMBL" id="QNB17798.1"/>
    </source>
</evidence>
<name>A0A8E4JF32_9VIRU</name>
<sequence>MSKHWSILINWCIVRMSYRFLVVKAVGFLGFHSDATRILSETEIVDVPSSIDFVGETELRLENAWPQGGERYTILPRFNVQIDFTYHPVRIEIICRVCATSLTVVFSKWNFHCERKGHFVPVDQNGNLFRVGTLRETGEKYFYFCEKSICRQCIIQAAHHHS</sequence>
<proteinExistence type="predicted"/>